<evidence type="ECO:0000313" key="2">
    <source>
        <dbReference type="Proteomes" id="UP000621859"/>
    </source>
</evidence>
<keyword evidence="2" id="KW-1185">Reference proteome</keyword>
<organism evidence="1 2">
    <name type="scientific">Silvimonas amylolytica</name>
    <dbReference type="NCBI Taxonomy" id="449663"/>
    <lineage>
        <taxon>Bacteria</taxon>
        <taxon>Pseudomonadati</taxon>
        <taxon>Pseudomonadota</taxon>
        <taxon>Betaproteobacteria</taxon>
        <taxon>Neisseriales</taxon>
        <taxon>Chitinibacteraceae</taxon>
        <taxon>Silvimonas</taxon>
    </lineage>
</organism>
<gene>
    <name evidence="1" type="ORF">GCM10010971_00570</name>
</gene>
<comment type="caution">
    <text evidence="1">The sequence shown here is derived from an EMBL/GenBank/DDBJ whole genome shotgun (WGS) entry which is preliminary data.</text>
</comment>
<dbReference type="RefSeq" id="WP_188687578.1">
    <property type="nucleotide sequence ID" value="NZ_BMLY01000001.1"/>
</dbReference>
<evidence type="ECO:0000313" key="1">
    <source>
        <dbReference type="EMBL" id="GGP24238.1"/>
    </source>
</evidence>
<dbReference type="InterPro" id="IPR021710">
    <property type="entry name" value="DUF3293"/>
</dbReference>
<evidence type="ECO:0008006" key="3">
    <source>
        <dbReference type="Google" id="ProtNLM"/>
    </source>
</evidence>
<protein>
    <recommendedName>
        <fullName evidence="3">DUF3293 domain-containing protein</fullName>
    </recommendedName>
</protein>
<name>A0ABQ2PFA1_9NEIS</name>
<dbReference type="EMBL" id="BMLY01000001">
    <property type="protein sequence ID" value="GGP24238.1"/>
    <property type="molecule type" value="Genomic_DNA"/>
</dbReference>
<dbReference type="Proteomes" id="UP000621859">
    <property type="component" value="Unassembled WGS sequence"/>
</dbReference>
<reference evidence="2" key="1">
    <citation type="journal article" date="2019" name="Int. J. Syst. Evol. Microbiol.">
        <title>The Global Catalogue of Microorganisms (GCM) 10K type strain sequencing project: providing services to taxonomists for standard genome sequencing and annotation.</title>
        <authorList>
            <consortium name="The Broad Institute Genomics Platform"/>
            <consortium name="The Broad Institute Genome Sequencing Center for Infectious Disease"/>
            <person name="Wu L."/>
            <person name="Ma J."/>
        </authorList>
    </citation>
    <scope>NUCLEOTIDE SEQUENCE [LARGE SCALE GENOMIC DNA]</scope>
    <source>
        <strain evidence="2">CGMCC 1.8860</strain>
    </source>
</reference>
<accession>A0ABQ2PFA1</accession>
<proteinExistence type="predicted"/>
<sequence>MIVPDSDPRLAALHAAYVATRYVAPESGLTLRVGQTSPELDTLLRQRGMHNWMFISACNPYSQAVLCQHENLARHQNLLDALKSAGLVLYEGYGEGNDGQWPAEPSALVLGVNESAAIHWGRRYEQNAVLFGECGHAARLLWCLPNAI</sequence>
<dbReference type="Pfam" id="PF11697">
    <property type="entry name" value="DUF3293"/>
    <property type="match status" value="1"/>
</dbReference>